<dbReference type="InterPro" id="IPR046341">
    <property type="entry name" value="SET_dom_sf"/>
</dbReference>
<evidence type="ECO:0000256" key="8">
    <source>
        <dbReference type="SAM" id="MobiDB-lite"/>
    </source>
</evidence>
<evidence type="ECO:0000256" key="2">
    <source>
        <dbReference type="ARBA" id="ARBA00004286"/>
    </source>
</evidence>
<feature type="region of interest" description="Disordered" evidence="8">
    <location>
        <begin position="169"/>
        <end position="283"/>
    </location>
</feature>
<evidence type="ECO:0000256" key="4">
    <source>
        <dbReference type="ARBA" id="ARBA00022603"/>
    </source>
</evidence>
<dbReference type="SMART" id="SM00570">
    <property type="entry name" value="AWS"/>
    <property type="match status" value="1"/>
</dbReference>
<evidence type="ECO:0000259" key="9">
    <source>
        <dbReference type="PROSITE" id="PS50280"/>
    </source>
</evidence>
<keyword evidence="7" id="KW-0539">Nucleus</keyword>
<reference evidence="12 13" key="1">
    <citation type="submission" date="2015-12" db="EMBL/GenBank/DDBJ databases">
        <title>Dictyostelia acquired genes for synthesis and detection of signals that induce cell-type specialization by lateral gene transfer from prokaryotes.</title>
        <authorList>
            <person name="Gloeckner G."/>
            <person name="Schaap P."/>
        </authorList>
    </citation>
    <scope>NUCLEOTIDE SEQUENCE [LARGE SCALE GENOMIC DNA]</scope>
    <source>
        <strain evidence="12 13">TK</strain>
    </source>
</reference>
<comment type="caution">
    <text evidence="12">The sequence shown here is derived from an EMBL/GenBank/DDBJ whole genome shotgun (WGS) entry which is preliminary data.</text>
</comment>
<dbReference type="InParanoid" id="A0A151ZEA0"/>
<evidence type="ECO:0000256" key="1">
    <source>
        <dbReference type="ARBA" id="ARBA00004123"/>
    </source>
</evidence>
<dbReference type="GO" id="GO:0005634">
    <property type="term" value="C:nucleus"/>
    <property type="evidence" value="ECO:0007669"/>
    <property type="project" value="UniProtKB-SubCell"/>
</dbReference>
<feature type="compositionally biased region" description="Basic residues" evidence="8">
    <location>
        <begin position="236"/>
        <end position="249"/>
    </location>
</feature>
<dbReference type="InterPro" id="IPR003616">
    <property type="entry name" value="Post-SET_dom"/>
</dbReference>
<dbReference type="InterPro" id="IPR050777">
    <property type="entry name" value="SET2_Histone-Lys_MeTrsfase"/>
</dbReference>
<dbReference type="Proteomes" id="UP000076078">
    <property type="component" value="Unassembled WGS sequence"/>
</dbReference>
<dbReference type="GO" id="GO:0032259">
    <property type="term" value="P:methylation"/>
    <property type="evidence" value="ECO:0007669"/>
    <property type="project" value="UniProtKB-KW"/>
</dbReference>
<feature type="compositionally biased region" description="Low complexity" evidence="8">
    <location>
        <begin position="309"/>
        <end position="340"/>
    </location>
</feature>
<evidence type="ECO:0000313" key="13">
    <source>
        <dbReference type="Proteomes" id="UP000076078"/>
    </source>
</evidence>
<dbReference type="SMART" id="SM00317">
    <property type="entry name" value="SET"/>
    <property type="match status" value="1"/>
</dbReference>
<feature type="region of interest" description="Disordered" evidence="8">
    <location>
        <begin position="296"/>
        <end position="345"/>
    </location>
</feature>
<dbReference type="Pfam" id="PF17907">
    <property type="entry name" value="AWS"/>
    <property type="match status" value="1"/>
</dbReference>
<dbReference type="Pfam" id="PF00856">
    <property type="entry name" value="SET"/>
    <property type="match status" value="1"/>
</dbReference>
<keyword evidence="6" id="KW-0949">S-adenosyl-L-methionine</keyword>
<feature type="compositionally biased region" description="Low complexity" evidence="8">
    <location>
        <begin position="69"/>
        <end position="104"/>
    </location>
</feature>
<evidence type="ECO:0000256" key="6">
    <source>
        <dbReference type="ARBA" id="ARBA00022691"/>
    </source>
</evidence>
<feature type="compositionally biased region" description="Low complexity" evidence="8">
    <location>
        <begin position="177"/>
        <end position="192"/>
    </location>
</feature>
<dbReference type="InterPro" id="IPR006560">
    <property type="entry name" value="AWS_dom"/>
</dbReference>
<evidence type="ECO:0000259" key="10">
    <source>
        <dbReference type="PROSITE" id="PS50868"/>
    </source>
</evidence>
<evidence type="ECO:0000256" key="3">
    <source>
        <dbReference type="ARBA" id="ARBA00022454"/>
    </source>
</evidence>
<feature type="compositionally biased region" description="Polar residues" evidence="8">
    <location>
        <begin position="707"/>
        <end position="726"/>
    </location>
</feature>
<dbReference type="InterPro" id="IPR001214">
    <property type="entry name" value="SET_dom"/>
</dbReference>
<feature type="compositionally biased region" description="Acidic residues" evidence="8">
    <location>
        <begin position="269"/>
        <end position="280"/>
    </location>
</feature>
<dbReference type="OrthoDB" id="20849at2759"/>
<comment type="subcellular location">
    <subcellularLocation>
        <location evidence="2">Chromosome</location>
    </subcellularLocation>
    <subcellularLocation>
        <location evidence="1">Nucleus</location>
    </subcellularLocation>
</comment>
<feature type="compositionally biased region" description="Basic and acidic residues" evidence="8">
    <location>
        <begin position="210"/>
        <end position="235"/>
    </location>
</feature>
<feature type="domain" description="Post-SET" evidence="10">
    <location>
        <begin position="583"/>
        <end position="599"/>
    </location>
</feature>
<dbReference type="SUPFAM" id="SSF82199">
    <property type="entry name" value="SET domain"/>
    <property type="match status" value="1"/>
</dbReference>
<evidence type="ECO:0000256" key="5">
    <source>
        <dbReference type="ARBA" id="ARBA00022679"/>
    </source>
</evidence>
<feature type="compositionally biased region" description="Basic and acidic residues" evidence="8">
    <location>
        <begin position="119"/>
        <end position="144"/>
    </location>
</feature>
<dbReference type="PROSITE" id="PS51215">
    <property type="entry name" value="AWS"/>
    <property type="match status" value="1"/>
</dbReference>
<organism evidence="12 13">
    <name type="scientific">Tieghemostelium lacteum</name>
    <name type="common">Slime mold</name>
    <name type="synonym">Dictyostelium lacteum</name>
    <dbReference type="NCBI Taxonomy" id="361077"/>
    <lineage>
        <taxon>Eukaryota</taxon>
        <taxon>Amoebozoa</taxon>
        <taxon>Evosea</taxon>
        <taxon>Eumycetozoa</taxon>
        <taxon>Dictyostelia</taxon>
        <taxon>Dictyosteliales</taxon>
        <taxon>Raperosteliaceae</taxon>
        <taxon>Tieghemostelium</taxon>
    </lineage>
</organism>
<dbReference type="EMBL" id="LODT01000031">
    <property type="protein sequence ID" value="KYQ92214.1"/>
    <property type="molecule type" value="Genomic_DNA"/>
</dbReference>
<keyword evidence="4" id="KW-0489">Methyltransferase</keyword>
<feature type="domain" description="SET" evidence="9">
    <location>
        <begin position="453"/>
        <end position="576"/>
    </location>
</feature>
<protein>
    <submittedName>
        <fullName evidence="12">SET domain-containing protein</fullName>
    </submittedName>
</protein>
<keyword evidence="5" id="KW-0808">Transferase</keyword>
<dbReference type="PROSITE" id="PS50280">
    <property type="entry name" value="SET"/>
    <property type="match status" value="1"/>
</dbReference>
<feature type="domain" description="AWS" evidence="11">
    <location>
        <begin position="409"/>
        <end position="459"/>
    </location>
</feature>
<feature type="compositionally biased region" description="Polar residues" evidence="8">
    <location>
        <begin position="20"/>
        <end position="29"/>
    </location>
</feature>
<dbReference type="Gene3D" id="2.170.270.10">
    <property type="entry name" value="SET domain"/>
    <property type="match status" value="1"/>
</dbReference>
<feature type="region of interest" description="Disordered" evidence="8">
    <location>
        <begin position="1"/>
        <end position="155"/>
    </location>
</feature>
<gene>
    <name evidence="12" type="ORF">DLAC_07060</name>
</gene>
<feature type="compositionally biased region" description="Polar residues" evidence="8">
    <location>
        <begin position="299"/>
        <end position="308"/>
    </location>
</feature>
<dbReference type="SMART" id="SM00508">
    <property type="entry name" value="PostSET"/>
    <property type="match status" value="1"/>
</dbReference>
<feature type="region of interest" description="Disordered" evidence="8">
    <location>
        <begin position="707"/>
        <end position="729"/>
    </location>
</feature>
<dbReference type="GO" id="GO:0042054">
    <property type="term" value="F:histone methyltransferase activity"/>
    <property type="evidence" value="ECO:0007669"/>
    <property type="project" value="InterPro"/>
</dbReference>
<feature type="compositionally biased region" description="Low complexity" evidence="8">
    <location>
        <begin position="250"/>
        <end position="262"/>
    </location>
</feature>
<accession>A0A151ZEA0</accession>
<name>A0A151ZEA0_TIELA</name>
<feature type="compositionally biased region" description="Low complexity" evidence="8">
    <location>
        <begin position="8"/>
        <end position="17"/>
    </location>
</feature>
<dbReference type="STRING" id="361077.A0A151ZEA0"/>
<evidence type="ECO:0000259" key="11">
    <source>
        <dbReference type="PROSITE" id="PS51215"/>
    </source>
</evidence>
<keyword evidence="3" id="KW-0158">Chromosome</keyword>
<proteinExistence type="predicted"/>
<dbReference type="PROSITE" id="PS50868">
    <property type="entry name" value="POST_SET"/>
    <property type="match status" value="1"/>
</dbReference>
<keyword evidence="13" id="KW-1185">Reference proteome</keyword>
<dbReference type="PANTHER" id="PTHR22884">
    <property type="entry name" value="SET DOMAIN PROTEINS"/>
    <property type="match status" value="1"/>
</dbReference>
<dbReference type="AlphaFoldDB" id="A0A151ZEA0"/>
<feature type="compositionally biased region" description="Basic and acidic residues" evidence="8">
    <location>
        <begin position="43"/>
        <end position="55"/>
    </location>
</feature>
<evidence type="ECO:0000256" key="7">
    <source>
        <dbReference type="ARBA" id="ARBA00023242"/>
    </source>
</evidence>
<sequence>MNKKFTYNNNDNANIKKQNGHGTQRLQQQDSKKRNLENVYPKSEGEIITKESIENRKKKFKVNPPPSTPIRNNSSNITIPSSIVSTPTTTNTNSSSSNGNSQITVNDKPKQQENNIKVDNIERLGEKHQSPLLDKRSKEKEKEKKKDKKNNKSKKDDKYVYMYECDCSECSGPDSNSVSSCSTYSDFTSSDDNYSDSDDTDSLERSVFGNRKDGKFEDKGKSKGKNKDKDKDKSKKEKKSSKNNTKNKKTNSNSTTRKSTTTIERETNFNDESDSDYESDQDSKVPIKSNIKIRKRLSRTTAKQNVEKSANSSAISSPISTSNNNSDSDINIESDSGNSNTSSLVKGGTGKNGLLYHGKPLTIELVEQLIKESRVSMAKIVELIQKLRDKSFKYITKNLYVERREKVEFEIYPCNCFEQGDDGDNCGEECLNRKSFYECIDGHCDLNEQCQNQRFQRKQYADLHPFSAGPKGWGLKTKQPIKKDQFVVEYCGEVISKNTCMDRMTAAENEKFFYFLTLDSKECIDATNKGNISRFINHSCDPNCRTQKWTVKGEMKIGIFAIKDIAPGTEITFDYNFERFGAAKQPCYCESYNCRGFLGEKSSNSSTQYHSDDNMSLDGDINYTEENNVTSDSEIYLHSHMEVMDHKNHVRFLLNEAIDSSNFTYQSDLSLENLNVIVRNKKVFLQRNLNLLKQYYLNLYQSLVKPQSHTSTPKISDNVEKNNGNGISLKGKKREKSILKIIDKLSPNK</sequence>
<dbReference type="GO" id="GO:0005694">
    <property type="term" value="C:chromosome"/>
    <property type="evidence" value="ECO:0007669"/>
    <property type="project" value="UniProtKB-SubCell"/>
</dbReference>
<evidence type="ECO:0000313" key="12">
    <source>
        <dbReference type="EMBL" id="KYQ92214.1"/>
    </source>
</evidence>